<evidence type="ECO:0000313" key="2">
    <source>
        <dbReference type="EMBL" id="MBD7943371.1"/>
    </source>
</evidence>
<feature type="transmembrane region" description="Helical" evidence="1">
    <location>
        <begin position="47"/>
        <end position="69"/>
    </location>
</feature>
<keyword evidence="1" id="KW-0472">Membrane</keyword>
<gene>
    <name evidence="2" type="ORF">H9650_04495</name>
</gene>
<accession>A0ABR8R6H5</accession>
<evidence type="ECO:0000313" key="3">
    <source>
        <dbReference type="Proteomes" id="UP000640786"/>
    </source>
</evidence>
<keyword evidence="1" id="KW-0812">Transmembrane</keyword>
<sequence>MDKIFKNITDNMNQTVLKDIDFNEKNKEKVRQAIENRKKKRFNLKPTIHFLLPLGATCLFFLGISYFILSELGILSTENQTVFLNNTSENVLNVPENEMSFIKPPAKEESFEDMTKEDVFLKMLNSVDNFDTATGKFVNYDIYADDSDSKDITEFKVSIKNEIGGYEKSTNLFDEKLIQEINYNNEKIWIKYHDTKTYFVNDYQQAPTQDALTLEEALSISLKDIYKSDNDFRERPPIGGSGISLFPYEEASIYLRNMSLWEIEKQNEALLDHNTIVLKGKIDDQVKNRFNMIGTIDTFRFWVDKDTGILIKYETYDINGELASYLHPEYLDVNSEINLQEFVPKLDGFKPFVKKEFLHPDPKEEEIEMVAQADTIKEDRDEVLKLLRKDLPFLYEFNHPDLEIFSAMYEKYQNFNHGYLTYTYKNDLGVFYLRTYHKNSLIRTTSDFEKDKGEMKETFTVNGIEWRSYELSNLTGTHFIGSKDEYIYEVVSQVSGSVTYQETKDLLESLKPIK</sequence>
<comment type="caution">
    <text evidence="2">The sequence shown here is derived from an EMBL/GenBank/DDBJ whole genome shotgun (WGS) entry which is preliminary data.</text>
</comment>
<protein>
    <recommendedName>
        <fullName evidence="4">DUF4367 domain-containing protein</fullName>
    </recommendedName>
</protein>
<name>A0ABR8R6H5_9BACI</name>
<organism evidence="2 3">
    <name type="scientific">Psychrobacillus faecigallinarum</name>
    <dbReference type="NCBI Taxonomy" id="2762235"/>
    <lineage>
        <taxon>Bacteria</taxon>
        <taxon>Bacillati</taxon>
        <taxon>Bacillota</taxon>
        <taxon>Bacilli</taxon>
        <taxon>Bacillales</taxon>
        <taxon>Bacillaceae</taxon>
        <taxon>Psychrobacillus</taxon>
    </lineage>
</organism>
<proteinExistence type="predicted"/>
<keyword evidence="1" id="KW-1133">Transmembrane helix</keyword>
<dbReference type="EMBL" id="JACSQO010000001">
    <property type="protein sequence ID" value="MBD7943371.1"/>
    <property type="molecule type" value="Genomic_DNA"/>
</dbReference>
<keyword evidence="3" id="KW-1185">Reference proteome</keyword>
<evidence type="ECO:0008006" key="4">
    <source>
        <dbReference type="Google" id="ProtNLM"/>
    </source>
</evidence>
<reference evidence="2 3" key="1">
    <citation type="submission" date="2020-08" db="EMBL/GenBank/DDBJ databases">
        <title>A Genomic Blueprint of the Chicken Gut Microbiome.</title>
        <authorList>
            <person name="Gilroy R."/>
            <person name="Ravi A."/>
            <person name="Getino M."/>
            <person name="Pursley I."/>
            <person name="Horton D.L."/>
            <person name="Alikhan N.-F."/>
            <person name="Baker D."/>
            <person name="Gharbi K."/>
            <person name="Hall N."/>
            <person name="Watson M."/>
            <person name="Adriaenssens E.M."/>
            <person name="Foster-Nyarko E."/>
            <person name="Jarju S."/>
            <person name="Secka A."/>
            <person name="Antonio M."/>
            <person name="Oren A."/>
            <person name="Chaudhuri R."/>
            <person name="La Ragione R.M."/>
            <person name="Hildebrand F."/>
            <person name="Pallen M.J."/>
        </authorList>
    </citation>
    <scope>NUCLEOTIDE SEQUENCE [LARGE SCALE GENOMIC DNA]</scope>
    <source>
        <strain evidence="2 3">Sa2BUA9</strain>
    </source>
</reference>
<dbReference type="RefSeq" id="WP_151111368.1">
    <property type="nucleotide sequence ID" value="NZ_JACSQO010000001.1"/>
</dbReference>
<evidence type="ECO:0000256" key="1">
    <source>
        <dbReference type="SAM" id="Phobius"/>
    </source>
</evidence>
<dbReference type="Proteomes" id="UP000640786">
    <property type="component" value="Unassembled WGS sequence"/>
</dbReference>